<reference evidence="1 2" key="1">
    <citation type="journal article" date="2012" name="J. Bacteriol.">
        <title>Complete genome sequence of the broad-host-range strain Sinorhizobium fredii USDA257.</title>
        <authorList>
            <person name="Schuldes J."/>
            <person name="Rodriguez Orbegoso M."/>
            <person name="Schmeisser C."/>
            <person name="Krishnan H.B."/>
            <person name="Daniel R."/>
            <person name="Streit W.R."/>
        </authorList>
    </citation>
    <scope>NUCLEOTIDE SEQUENCE [LARGE SCALE GENOMIC DNA]</scope>
    <source>
        <strain evidence="1 2">USDA 257</strain>
    </source>
</reference>
<organism evidence="1 2">
    <name type="scientific">Sinorhizobium fredii (strain USDA 257)</name>
    <dbReference type="NCBI Taxonomy" id="1185652"/>
    <lineage>
        <taxon>Bacteria</taxon>
        <taxon>Pseudomonadati</taxon>
        <taxon>Pseudomonadota</taxon>
        <taxon>Alphaproteobacteria</taxon>
        <taxon>Hyphomicrobiales</taxon>
        <taxon>Rhizobiaceae</taxon>
        <taxon>Sinorhizobium/Ensifer group</taxon>
        <taxon>Sinorhizobium</taxon>
    </lineage>
</organism>
<name>I3XEZ1_SINF2</name>
<gene>
    <name evidence="1" type="ORF">USDA257_c59430</name>
</gene>
<sequence length="199" mass="21538">MRPFAESDGHDLPRLVDELVPRGAAMGDDVVVVFEDAVREPVVAQELPDVFHGVQFRRTRRQEHQGDVVRHFELRRDVPSGLIEDEHGMRSLIDGLADLGEMLLHGFGITIGQDKARTLSLPRADGPEDVGPHGALIQGCGGSGSATRPPPRDLVLLAYARFVGPPELEVGAAREPASDFRQSGGEVFLKASASSSFWA</sequence>
<protein>
    <submittedName>
        <fullName evidence="1">Transposase</fullName>
    </submittedName>
</protein>
<dbReference type="KEGG" id="sfd:USDA257_c59430"/>
<dbReference type="Proteomes" id="UP000006180">
    <property type="component" value="Chromosome"/>
</dbReference>
<proteinExistence type="predicted"/>
<dbReference type="HOGENOM" id="CLU_1371418_0_0_5"/>
<dbReference type="EMBL" id="CP003563">
    <property type="protein sequence ID" value="AFL54447.1"/>
    <property type="molecule type" value="Genomic_DNA"/>
</dbReference>
<evidence type="ECO:0000313" key="1">
    <source>
        <dbReference type="EMBL" id="AFL54447.1"/>
    </source>
</evidence>
<accession>I3XEZ1</accession>
<dbReference type="AlphaFoldDB" id="I3XEZ1"/>
<evidence type="ECO:0000313" key="2">
    <source>
        <dbReference type="Proteomes" id="UP000006180"/>
    </source>
</evidence>